<gene>
    <name evidence="3" type="ORF">AWJ20_221</name>
</gene>
<proteinExistence type="predicted"/>
<reference evidence="3 4" key="1">
    <citation type="submission" date="2016-02" db="EMBL/GenBank/DDBJ databases">
        <title>Complete genome sequence and transcriptome regulation of the pentose utilising yeast Sugiyamaella lignohabitans.</title>
        <authorList>
            <person name="Bellasio M."/>
            <person name="Peymann A."/>
            <person name="Valli M."/>
            <person name="Sipitzky M."/>
            <person name="Graf A."/>
            <person name="Sauer M."/>
            <person name="Marx H."/>
            <person name="Mattanovich D."/>
        </authorList>
    </citation>
    <scope>NUCLEOTIDE SEQUENCE [LARGE SCALE GENOMIC DNA]</scope>
    <source>
        <strain evidence="3 4">CBS 10342</strain>
    </source>
</reference>
<feature type="compositionally biased region" description="Gly residues" evidence="1">
    <location>
        <begin position="30"/>
        <end position="43"/>
    </location>
</feature>
<feature type="transmembrane region" description="Helical" evidence="2">
    <location>
        <begin position="112"/>
        <end position="139"/>
    </location>
</feature>
<keyword evidence="2" id="KW-0812">Transmembrane</keyword>
<dbReference type="OrthoDB" id="6509908at2759"/>
<keyword evidence="2" id="KW-1133">Transmembrane helix</keyword>
<dbReference type="Proteomes" id="UP000189580">
    <property type="component" value="Chromosome a"/>
</dbReference>
<evidence type="ECO:0000256" key="1">
    <source>
        <dbReference type="SAM" id="MobiDB-lite"/>
    </source>
</evidence>
<keyword evidence="4" id="KW-1185">Reference proteome</keyword>
<evidence type="ECO:0000256" key="2">
    <source>
        <dbReference type="SAM" id="Phobius"/>
    </source>
</evidence>
<dbReference type="KEGG" id="slb:AWJ20_221"/>
<feature type="compositionally biased region" description="Basic and acidic residues" evidence="1">
    <location>
        <begin position="1"/>
        <end position="14"/>
    </location>
</feature>
<organism evidence="3 4">
    <name type="scientific">Sugiyamaella lignohabitans</name>
    <dbReference type="NCBI Taxonomy" id="796027"/>
    <lineage>
        <taxon>Eukaryota</taxon>
        <taxon>Fungi</taxon>
        <taxon>Dikarya</taxon>
        <taxon>Ascomycota</taxon>
        <taxon>Saccharomycotina</taxon>
        <taxon>Dipodascomycetes</taxon>
        <taxon>Dipodascales</taxon>
        <taxon>Trichomonascaceae</taxon>
        <taxon>Sugiyamaella</taxon>
    </lineage>
</organism>
<dbReference type="GeneID" id="30034096"/>
<protein>
    <submittedName>
        <fullName evidence="3">Uncharacterized protein</fullName>
    </submittedName>
</protein>
<accession>A0A167CQQ9</accession>
<dbReference type="RefSeq" id="XP_018734470.1">
    <property type="nucleotide sequence ID" value="XM_018879138.1"/>
</dbReference>
<feature type="region of interest" description="Disordered" evidence="1">
    <location>
        <begin position="1"/>
        <end position="100"/>
    </location>
</feature>
<dbReference type="EMBL" id="CP014501">
    <property type="protein sequence ID" value="ANB11993.1"/>
    <property type="molecule type" value="Genomic_DNA"/>
</dbReference>
<keyword evidence="2" id="KW-0472">Membrane</keyword>
<sequence length="183" mass="19112">MTAKPVSEEVEKMKTSTWGGSEKKETDMDGLGGLESGLAGSGTGTSENDISDIEASERNFDKGKTFESAKPPFESSEVVQPDQAESKDEQISAPVTAPPLVGPPPNGGLKAWLVVAGGFFALFNSWGVVNAFGSFQAYYSTNLLKNESDSAISWIGAIQGFIIVSTGIIVSANGTGVPRVGVF</sequence>
<feature type="compositionally biased region" description="Basic and acidic residues" evidence="1">
    <location>
        <begin position="55"/>
        <end position="67"/>
    </location>
</feature>
<evidence type="ECO:0000313" key="3">
    <source>
        <dbReference type="EMBL" id="ANB11993.1"/>
    </source>
</evidence>
<dbReference type="AlphaFoldDB" id="A0A167CQQ9"/>
<name>A0A167CQQ9_9ASCO</name>
<feature type="transmembrane region" description="Helical" evidence="2">
    <location>
        <begin position="151"/>
        <end position="170"/>
    </location>
</feature>
<evidence type="ECO:0000313" key="4">
    <source>
        <dbReference type="Proteomes" id="UP000189580"/>
    </source>
</evidence>